<name>A0A8S5RYS1_9CAUD</name>
<dbReference type="EMBL" id="BK032509">
    <property type="protein sequence ID" value="DAF43530.1"/>
    <property type="molecule type" value="Genomic_DNA"/>
</dbReference>
<accession>A0A8S5RYS1</accession>
<proteinExistence type="predicted"/>
<reference evidence="1" key="1">
    <citation type="journal article" date="2021" name="Proc. Natl. Acad. Sci. U.S.A.">
        <title>A Catalog of Tens of Thousands of Viruses from Human Metagenomes Reveals Hidden Associations with Chronic Diseases.</title>
        <authorList>
            <person name="Tisza M.J."/>
            <person name="Buck C.B."/>
        </authorList>
    </citation>
    <scope>NUCLEOTIDE SEQUENCE</scope>
    <source>
        <strain evidence="1">CtWdm1</strain>
    </source>
</reference>
<dbReference type="InterPro" id="IPR018989">
    <property type="entry name" value="DUF2001"/>
</dbReference>
<dbReference type="InterPro" id="IPR038628">
    <property type="entry name" value="XkdM-like_sf"/>
</dbReference>
<evidence type="ECO:0000313" key="1">
    <source>
        <dbReference type="EMBL" id="DAF43530.1"/>
    </source>
</evidence>
<dbReference type="Pfam" id="PF09393">
    <property type="entry name" value="DUF2001"/>
    <property type="match status" value="1"/>
</dbReference>
<dbReference type="Gene3D" id="2.30.110.40">
    <property type="entry name" value="Phage tail tube protein"/>
    <property type="match status" value="1"/>
</dbReference>
<protein>
    <submittedName>
        <fullName evidence="1">Tail tube protein</fullName>
    </submittedName>
</protein>
<dbReference type="SUPFAM" id="SSF69279">
    <property type="entry name" value="Phage tail proteins"/>
    <property type="match status" value="1"/>
</dbReference>
<sequence length="174" mass="19966">MKTIIPITIDYLVKNLTFELQRFARDSEAYKYRGNRRWNGSHGKAWWDGELLFEIVKFEAKVTANREEVINGNSVDSKIVSLKGDISFTLKNVINRNINKYLEAWKNGTDPRASFVGLIEDPDAVDGQKERISIENVWFDEITLMSFEKGKVVEKEYTGGFTPEDSTFIETISA</sequence>
<organism evidence="1">
    <name type="scientific">Siphoviridae sp. ctWdm1</name>
    <dbReference type="NCBI Taxonomy" id="2827883"/>
    <lineage>
        <taxon>Viruses</taxon>
        <taxon>Duplodnaviria</taxon>
        <taxon>Heunggongvirae</taxon>
        <taxon>Uroviricota</taxon>
        <taxon>Caudoviricetes</taxon>
    </lineage>
</organism>